<dbReference type="Proteomes" id="UP000635885">
    <property type="component" value="Unassembled WGS sequence"/>
</dbReference>
<keyword evidence="3" id="KW-1185">Reference proteome</keyword>
<proteinExistence type="predicted"/>
<protein>
    <recommendedName>
        <fullName evidence="4">MORN repeat variant</fullName>
    </recommendedName>
</protein>
<name>A0ABQ1M7V2_9BACT</name>
<keyword evidence="1" id="KW-0175">Coiled coil</keyword>
<organism evidence="2 3">
    <name type="scientific">Belliella aquatica</name>
    <dbReference type="NCBI Taxonomy" id="1323734"/>
    <lineage>
        <taxon>Bacteria</taxon>
        <taxon>Pseudomonadati</taxon>
        <taxon>Bacteroidota</taxon>
        <taxon>Cytophagia</taxon>
        <taxon>Cytophagales</taxon>
        <taxon>Cyclobacteriaceae</taxon>
        <taxon>Belliella</taxon>
    </lineage>
</organism>
<dbReference type="EMBL" id="BMFD01000004">
    <property type="protein sequence ID" value="GGC35938.1"/>
    <property type="molecule type" value="Genomic_DNA"/>
</dbReference>
<feature type="coiled-coil region" evidence="1">
    <location>
        <begin position="316"/>
        <end position="343"/>
    </location>
</feature>
<evidence type="ECO:0000313" key="3">
    <source>
        <dbReference type="Proteomes" id="UP000635885"/>
    </source>
</evidence>
<reference evidence="3" key="1">
    <citation type="journal article" date="2019" name="Int. J. Syst. Evol. Microbiol.">
        <title>The Global Catalogue of Microorganisms (GCM) 10K type strain sequencing project: providing services to taxonomists for standard genome sequencing and annotation.</title>
        <authorList>
            <consortium name="The Broad Institute Genomics Platform"/>
            <consortium name="The Broad Institute Genome Sequencing Center for Infectious Disease"/>
            <person name="Wu L."/>
            <person name="Ma J."/>
        </authorList>
    </citation>
    <scope>NUCLEOTIDE SEQUENCE [LARGE SCALE GENOMIC DNA]</scope>
    <source>
        <strain evidence="3">CGMCC 1.12479</strain>
    </source>
</reference>
<gene>
    <name evidence="2" type="ORF">GCM10010993_13460</name>
</gene>
<accession>A0ABQ1M7V2</accession>
<evidence type="ECO:0008006" key="4">
    <source>
        <dbReference type="Google" id="ProtNLM"/>
    </source>
</evidence>
<dbReference type="RefSeq" id="WP_188441033.1">
    <property type="nucleotide sequence ID" value="NZ_BMFD01000004.1"/>
</dbReference>
<sequence length="652" mass="76766">MNRIILILIFSATLSTVFGQERYRGEYKFNGLEGRGDFLYDLGENNRAILNGEFSFSRNVTDSVDKRKLYKLEIKGEYDKNVKINEWTYLDQIHTIHFEDVVNFEPKIELKSSSVKLNSIYKEGKPDGIWKIEEQDFFNNELRLVFESEDLKFKNGNINGELHFKEFQNNEIYYIKGQTDEEGLMTGNWDFYYLEGDNKIKETRRYEAGFLIGINKINTDTDESIQEVIYYNTINKLQQLEGNDDLEFKISDKLFNLTFNDGFRDLSSEFAGQTYGNDLLKKYLKKVLKYDTGYVSKSYELIAFPIHTKRFEYEISEDQLELIINLEKDFNKLENDVNTFANRNSLELNRSKSDSLAFIYSFFQYNQFKVSQIKEVIQVFTSDDINFIDLTNFSRDGFSFLSAVDVITYEFGDKSLSKEIIYSSLIDINKNVLKLFQDYITEMQSFVSEYGGYASSQLSRYEQTEELESLESEILNKKTKIEEKYKSFVSESSQVEAGLAKLKSNILNDNFNVLNSTYAETESFNTRIEIGNNILRLLDVSEFVLDSLPQTYTAYNELKEFYTDVTLDPFSFETNFKVLRKRRMIEAGEFVFDYYLRKIEQEKDYSKIQNYFIQINNLLFRLIELRTENTSRLERRLSGLTDVEQIKRLLEL</sequence>
<evidence type="ECO:0000313" key="2">
    <source>
        <dbReference type="EMBL" id="GGC35938.1"/>
    </source>
</evidence>
<evidence type="ECO:0000256" key="1">
    <source>
        <dbReference type="SAM" id="Coils"/>
    </source>
</evidence>
<comment type="caution">
    <text evidence="2">The sequence shown here is derived from an EMBL/GenBank/DDBJ whole genome shotgun (WGS) entry which is preliminary data.</text>
</comment>